<evidence type="ECO:0000256" key="7">
    <source>
        <dbReference type="SAM" id="SignalP"/>
    </source>
</evidence>
<keyword evidence="7" id="KW-0732">Signal</keyword>
<evidence type="ECO:0000259" key="9">
    <source>
        <dbReference type="Pfam" id="PF25917"/>
    </source>
</evidence>
<dbReference type="AlphaFoldDB" id="A0A977KXH1"/>
<dbReference type="EMBL" id="CP073041">
    <property type="protein sequence ID" value="UXE61739.1"/>
    <property type="molecule type" value="Genomic_DNA"/>
</dbReference>
<dbReference type="Gene3D" id="2.40.420.20">
    <property type="match status" value="1"/>
</dbReference>
<proteinExistence type="inferred from homology"/>
<comment type="similarity">
    <text evidence="2">Belongs to the membrane fusion protein (MFP) (TC 8.A.1) family.</text>
</comment>
<keyword evidence="6" id="KW-0175">Coiled coil</keyword>
<dbReference type="SUPFAM" id="SSF111369">
    <property type="entry name" value="HlyD-like secretion proteins"/>
    <property type="match status" value="3"/>
</dbReference>
<evidence type="ECO:0000313" key="11">
    <source>
        <dbReference type="EMBL" id="UXE61739.1"/>
    </source>
</evidence>
<dbReference type="Pfam" id="PF25917">
    <property type="entry name" value="BSH_RND"/>
    <property type="match status" value="1"/>
</dbReference>
<feature type="chain" id="PRO_5037930626" evidence="7">
    <location>
        <begin position="24"/>
        <end position="487"/>
    </location>
</feature>
<sequence length="487" mass="52670">MSKLPFSRHFYGTLFLLSCLTTACSGGAKKAAAPPAIPVRLQTIESSLLTDSSEFVGNLVAHQFVQLAPKIDGRILKIYASYGQAVKKNVPIMLLEPTQQQEQVNASVGNLNIQKANLDRSDADLKTAEAQRDAAKAEVTSQVANVANAIANFANSQEVLKTKEADLQRAQATLNLAGINFKRAKFLVETGVQPQQDLDNKTTDLKDSEASTQAASKTVQAAKASVNASQASIDAAKSALKQSQDNLRAAEQRVAAARADIKSQKAAITQSRGELGVNTQQLIYNRVVSPIDGIVGNIPYKVGDFIQVGQNFTTITDNSEMEMDINVPIERQAELRLGLPVEIMEQNRTGRVVGEISFIAPTVDQKAQSVLAKVIFRNDGSLRNNQYVRVRVIWNRRPGVLIPTTAITIIGAQKFVYVAATGKKPQGTAALIAKQKPITVGNIQGQSYQVLSGVQQGERVAISRILDLRDGVVIKEESLTEKKAVEQ</sequence>
<evidence type="ECO:0000259" key="8">
    <source>
        <dbReference type="Pfam" id="PF25876"/>
    </source>
</evidence>
<dbReference type="Pfam" id="PF25944">
    <property type="entry name" value="Beta-barrel_RND"/>
    <property type="match status" value="1"/>
</dbReference>
<evidence type="ECO:0000256" key="6">
    <source>
        <dbReference type="SAM" id="Coils"/>
    </source>
</evidence>
<name>A0A977KXH1_9CYAN</name>
<gene>
    <name evidence="11" type="ORF">KA717_01935</name>
</gene>
<reference evidence="11" key="1">
    <citation type="submission" date="2021-04" db="EMBL/GenBank/DDBJ databases">
        <title>Genome sequence of Woronichinia naegeliana from Washington state freshwater lake bloom.</title>
        <authorList>
            <person name="Dreher T.W."/>
        </authorList>
    </citation>
    <scope>NUCLEOTIDE SEQUENCE</scope>
    <source>
        <strain evidence="11">WA131</strain>
    </source>
</reference>
<dbReference type="InterPro" id="IPR058626">
    <property type="entry name" value="MdtA-like_b-barrel"/>
</dbReference>
<dbReference type="InterPro" id="IPR058624">
    <property type="entry name" value="MdtA-like_HH"/>
</dbReference>
<evidence type="ECO:0000256" key="3">
    <source>
        <dbReference type="ARBA" id="ARBA00022475"/>
    </source>
</evidence>
<evidence type="ECO:0000256" key="2">
    <source>
        <dbReference type="ARBA" id="ARBA00009477"/>
    </source>
</evidence>
<dbReference type="InterPro" id="IPR058625">
    <property type="entry name" value="MdtA-like_BSH"/>
</dbReference>
<dbReference type="PROSITE" id="PS51257">
    <property type="entry name" value="PROKAR_LIPOPROTEIN"/>
    <property type="match status" value="1"/>
</dbReference>
<dbReference type="KEGG" id="wna:KA717_01935"/>
<keyword evidence="5" id="KW-0472">Membrane</keyword>
<feature type="coiled-coil region" evidence="6">
    <location>
        <begin position="233"/>
        <end position="267"/>
    </location>
</feature>
<evidence type="ECO:0000256" key="1">
    <source>
        <dbReference type="ARBA" id="ARBA00004236"/>
    </source>
</evidence>
<dbReference type="Proteomes" id="UP001065613">
    <property type="component" value="Chromosome"/>
</dbReference>
<dbReference type="InterPro" id="IPR006143">
    <property type="entry name" value="RND_pump_MFP"/>
</dbReference>
<dbReference type="Gene3D" id="1.10.287.470">
    <property type="entry name" value="Helix hairpin bin"/>
    <property type="match status" value="2"/>
</dbReference>
<keyword evidence="3" id="KW-1003">Cell membrane</keyword>
<dbReference type="GO" id="GO:1990281">
    <property type="term" value="C:efflux pump complex"/>
    <property type="evidence" value="ECO:0007669"/>
    <property type="project" value="TreeGrafter"/>
</dbReference>
<dbReference type="PANTHER" id="PTHR30469:SF39">
    <property type="entry name" value="SLL0180 PROTEIN"/>
    <property type="match status" value="1"/>
</dbReference>
<dbReference type="GO" id="GO:0015562">
    <property type="term" value="F:efflux transmembrane transporter activity"/>
    <property type="evidence" value="ECO:0007669"/>
    <property type="project" value="TreeGrafter"/>
</dbReference>
<keyword evidence="4" id="KW-0997">Cell inner membrane</keyword>
<feature type="signal peptide" evidence="7">
    <location>
        <begin position="1"/>
        <end position="23"/>
    </location>
</feature>
<dbReference type="PANTHER" id="PTHR30469">
    <property type="entry name" value="MULTIDRUG RESISTANCE PROTEIN MDTA"/>
    <property type="match status" value="1"/>
</dbReference>
<dbReference type="Pfam" id="PF25876">
    <property type="entry name" value="HH_MFP_RND"/>
    <property type="match status" value="1"/>
</dbReference>
<protein>
    <submittedName>
        <fullName evidence="11">Efflux RND transporter periplasmic adaptor subunit</fullName>
    </submittedName>
</protein>
<evidence type="ECO:0000259" key="10">
    <source>
        <dbReference type="Pfam" id="PF25944"/>
    </source>
</evidence>
<feature type="domain" description="Multidrug resistance protein MdtA-like alpha-helical hairpin" evidence="8">
    <location>
        <begin position="162"/>
        <end position="243"/>
    </location>
</feature>
<dbReference type="Gene3D" id="2.40.30.170">
    <property type="match status" value="1"/>
</dbReference>
<dbReference type="NCBIfam" id="TIGR01730">
    <property type="entry name" value="RND_mfp"/>
    <property type="match status" value="1"/>
</dbReference>
<feature type="coiled-coil region" evidence="6">
    <location>
        <begin position="111"/>
        <end position="145"/>
    </location>
</feature>
<feature type="domain" description="Multidrug resistance protein MdtA-like beta-barrel" evidence="10">
    <location>
        <begin position="339"/>
        <end position="392"/>
    </location>
</feature>
<dbReference type="Gene3D" id="2.40.50.100">
    <property type="match status" value="2"/>
</dbReference>
<evidence type="ECO:0000256" key="5">
    <source>
        <dbReference type="ARBA" id="ARBA00023136"/>
    </source>
</evidence>
<accession>A0A977KXH1</accession>
<feature type="domain" description="Multidrug resistance protein MdtA-like barrel-sandwich hybrid" evidence="9">
    <location>
        <begin position="65"/>
        <end position="316"/>
    </location>
</feature>
<organism evidence="11">
    <name type="scientific">Woronichinia naegeliana WA131</name>
    <dbReference type="NCBI Taxonomy" id="2824559"/>
    <lineage>
        <taxon>Bacteria</taxon>
        <taxon>Bacillati</taxon>
        <taxon>Cyanobacteriota</taxon>
        <taxon>Cyanophyceae</taxon>
        <taxon>Synechococcales</taxon>
        <taxon>Coelosphaeriaceae</taxon>
        <taxon>Woronichinia</taxon>
    </lineage>
</organism>
<evidence type="ECO:0000256" key="4">
    <source>
        <dbReference type="ARBA" id="ARBA00022519"/>
    </source>
</evidence>
<comment type="subcellular location">
    <subcellularLocation>
        <location evidence="1">Cell membrane</location>
    </subcellularLocation>
</comment>